<protein>
    <submittedName>
        <fullName evidence="1">Uncharacterized protein</fullName>
    </submittedName>
</protein>
<dbReference type="EMBL" id="JANBUJ010000231">
    <property type="protein sequence ID" value="KAJ2773389.1"/>
    <property type="molecule type" value="Genomic_DNA"/>
</dbReference>
<reference evidence="1" key="1">
    <citation type="submission" date="2022-07" db="EMBL/GenBank/DDBJ databases">
        <title>Phylogenomic reconstructions and comparative analyses of Kickxellomycotina fungi.</title>
        <authorList>
            <person name="Reynolds N.K."/>
            <person name="Stajich J.E."/>
            <person name="Barry K."/>
            <person name="Grigoriev I.V."/>
            <person name="Crous P."/>
            <person name="Smith M.E."/>
        </authorList>
    </citation>
    <scope>NUCLEOTIDE SEQUENCE</scope>
    <source>
        <strain evidence="1">CBS 109366</strain>
    </source>
</reference>
<evidence type="ECO:0000313" key="2">
    <source>
        <dbReference type="Proteomes" id="UP001140234"/>
    </source>
</evidence>
<gene>
    <name evidence="1" type="ORF">IWQ57_001318</name>
</gene>
<organism evidence="1 2">
    <name type="scientific">Coemansia nantahalensis</name>
    <dbReference type="NCBI Taxonomy" id="2789366"/>
    <lineage>
        <taxon>Eukaryota</taxon>
        <taxon>Fungi</taxon>
        <taxon>Fungi incertae sedis</taxon>
        <taxon>Zoopagomycota</taxon>
        <taxon>Kickxellomycotina</taxon>
        <taxon>Kickxellomycetes</taxon>
        <taxon>Kickxellales</taxon>
        <taxon>Kickxellaceae</taxon>
        <taxon>Coemansia</taxon>
    </lineage>
</organism>
<accession>A0ACC1K4X1</accession>
<keyword evidence="2" id="KW-1185">Reference proteome</keyword>
<proteinExistence type="predicted"/>
<comment type="caution">
    <text evidence="1">The sequence shown here is derived from an EMBL/GenBank/DDBJ whole genome shotgun (WGS) entry which is preliminary data.</text>
</comment>
<evidence type="ECO:0000313" key="1">
    <source>
        <dbReference type="EMBL" id="KAJ2773389.1"/>
    </source>
</evidence>
<sequence length="178" mass="19634">MSSKISPGFADFKAGFKDDLPGTYRVRIHIILLMAAHFVLAAARITVAIHTPVNNYLLQSQAAREAASMAWSLVFMAYFGWFGHYHQPGDNAGPPVHFGVRLAGLGIFLILFVFLLLGNPLSVLLYNSGKVASIGPIPISPRCLFIASIAVYVYSAVTGVFLILCWFRWRSRVNMICK</sequence>
<dbReference type="Proteomes" id="UP001140234">
    <property type="component" value="Unassembled WGS sequence"/>
</dbReference>
<name>A0ACC1K4X1_9FUNG</name>